<dbReference type="InParanoid" id="Q7UT06"/>
<dbReference type="STRING" id="243090.RB4197"/>
<name>Q7UT06_RHOBA</name>
<evidence type="ECO:0000313" key="1">
    <source>
        <dbReference type="EMBL" id="CAD73636.1"/>
    </source>
</evidence>
<evidence type="ECO:0000313" key="2">
    <source>
        <dbReference type="Proteomes" id="UP000001025"/>
    </source>
</evidence>
<dbReference type="EnsemblBacteria" id="CAD73636">
    <property type="protein sequence ID" value="CAD73636"/>
    <property type="gene ID" value="RB4197"/>
</dbReference>
<dbReference type="AlphaFoldDB" id="Q7UT06"/>
<dbReference type="OrthoDB" id="280454at2"/>
<keyword evidence="2" id="KW-1185">Reference proteome</keyword>
<accession>Q7UT06</accession>
<dbReference type="HOGENOM" id="CLU_2143860_0_0_0"/>
<proteinExistence type="predicted"/>
<dbReference type="PATRIC" id="fig|243090.15.peg.1947"/>
<dbReference type="Proteomes" id="UP000001025">
    <property type="component" value="Chromosome"/>
</dbReference>
<protein>
    <submittedName>
        <fullName evidence="1">Uncharacterized protein</fullName>
    </submittedName>
</protein>
<dbReference type="EMBL" id="BX294140">
    <property type="protein sequence ID" value="CAD73636.1"/>
    <property type="molecule type" value="Genomic_DNA"/>
</dbReference>
<organism evidence="1 2">
    <name type="scientific">Rhodopirellula baltica (strain DSM 10527 / NCIMB 13988 / SH1)</name>
    <dbReference type="NCBI Taxonomy" id="243090"/>
    <lineage>
        <taxon>Bacteria</taxon>
        <taxon>Pseudomonadati</taxon>
        <taxon>Planctomycetota</taxon>
        <taxon>Planctomycetia</taxon>
        <taxon>Pirellulales</taxon>
        <taxon>Pirellulaceae</taxon>
        <taxon>Rhodopirellula</taxon>
    </lineage>
</organism>
<sequence length="112" mass="12401">MRIRQQFPSIPSDMPVENLGEIEFVSGSPRVIELKDGQSLSITATAKLDDTIQVSIEYESTKQSVTRLVTESYSEQSKFLLKPGMRCAPKLGDDLAIVFKPRVIDSDADAQP</sequence>
<gene>
    <name evidence="1" type="ordered locus">RB4197</name>
</gene>
<dbReference type="KEGG" id="rba:RB4197"/>
<reference evidence="1 2" key="1">
    <citation type="journal article" date="2003" name="Proc. Natl. Acad. Sci. U.S.A.">
        <title>Complete genome sequence of the marine planctomycete Pirellula sp. strain 1.</title>
        <authorList>
            <person name="Gloeckner F.O."/>
            <person name="Kube M."/>
            <person name="Bauer M."/>
            <person name="Teeling H."/>
            <person name="Lombardot T."/>
            <person name="Ludwig W."/>
            <person name="Gade D."/>
            <person name="Beck A."/>
            <person name="Borzym K."/>
            <person name="Heitmann K."/>
            <person name="Rabus R."/>
            <person name="Schlesner H."/>
            <person name="Amann R."/>
            <person name="Reinhardt R."/>
        </authorList>
    </citation>
    <scope>NUCLEOTIDE SEQUENCE [LARGE SCALE GENOMIC DNA]</scope>
    <source>
        <strain evidence="2">DSM 10527 / NCIMB 13988 / SH1</strain>
    </source>
</reference>